<sequence>MAHTLHNTAISRITLGDQCLSLHSISRSLSSLPFRAMQKGTHVELSKTVLVVKAKTKSNFDDTHIEISLSPTLTVNGFSKTFAMTGWRLGYVASPNHFVSACANIQSQVAPVPGSAFGNDTCIHISCVESLPTLKTVVERIKKALIPLASAALV</sequence>
<comment type="caution">
    <text evidence="7">The sequence shown here is derived from an EMBL/GenBank/DDBJ whole genome shotgun (WGS) entry which is preliminary data.</text>
</comment>
<evidence type="ECO:0000313" key="8">
    <source>
        <dbReference type="Proteomes" id="UP001359559"/>
    </source>
</evidence>
<feature type="domain" description="Aminotransferase class I/classII large" evidence="6">
    <location>
        <begin position="66"/>
        <end position="141"/>
    </location>
</feature>
<gene>
    <name evidence="7" type="ORF">RJT34_09086</name>
</gene>
<evidence type="ECO:0000313" key="7">
    <source>
        <dbReference type="EMBL" id="KAK7311150.1"/>
    </source>
</evidence>
<dbReference type="PANTHER" id="PTHR46383:SF1">
    <property type="entry name" value="ASPARTATE AMINOTRANSFERASE"/>
    <property type="match status" value="1"/>
</dbReference>
<evidence type="ECO:0000256" key="5">
    <source>
        <dbReference type="ARBA" id="ARBA00022898"/>
    </source>
</evidence>
<name>A0AAN9PT46_CLITE</name>
<keyword evidence="8" id="KW-1185">Reference proteome</keyword>
<dbReference type="InterPro" id="IPR004839">
    <property type="entry name" value="Aminotransferase_I/II_large"/>
</dbReference>
<protein>
    <recommendedName>
        <fullName evidence="6">Aminotransferase class I/classII large domain-containing protein</fullName>
    </recommendedName>
</protein>
<dbReference type="SUPFAM" id="SSF53383">
    <property type="entry name" value="PLP-dependent transferases"/>
    <property type="match status" value="1"/>
</dbReference>
<keyword evidence="4" id="KW-0808">Transferase</keyword>
<evidence type="ECO:0000256" key="1">
    <source>
        <dbReference type="ARBA" id="ARBA00001933"/>
    </source>
</evidence>
<dbReference type="GO" id="GO:0030170">
    <property type="term" value="F:pyridoxal phosphate binding"/>
    <property type="evidence" value="ECO:0007669"/>
    <property type="project" value="InterPro"/>
</dbReference>
<dbReference type="AlphaFoldDB" id="A0AAN9PT46"/>
<evidence type="ECO:0000256" key="4">
    <source>
        <dbReference type="ARBA" id="ARBA00022679"/>
    </source>
</evidence>
<dbReference type="InterPro" id="IPR050596">
    <property type="entry name" value="AspAT/PAT-like"/>
</dbReference>
<comment type="cofactor">
    <cofactor evidence="1">
        <name>pyridoxal 5'-phosphate</name>
        <dbReference type="ChEBI" id="CHEBI:597326"/>
    </cofactor>
</comment>
<dbReference type="EMBL" id="JAYKXN010000002">
    <property type="protein sequence ID" value="KAK7311150.1"/>
    <property type="molecule type" value="Genomic_DNA"/>
</dbReference>
<dbReference type="Pfam" id="PF00155">
    <property type="entry name" value="Aminotran_1_2"/>
    <property type="match status" value="1"/>
</dbReference>
<dbReference type="InterPro" id="IPR015424">
    <property type="entry name" value="PyrdxlP-dep_Trfase"/>
</dbReference>
<dbReference type="InterPro" id="IPR004838">
    <property type="entry name" value="NHTrfase_class1_PyrdxlP-BS"/>
</dbReference>
<organism evidence="7 8">
    <name type="scientific">Clitoria ternatea</name>
    <name type="common">Butterfly pea</name>
    <dbReference type="NCBI Taxonomy" id="43366"/>
    <lineage>
        <taxon>Eukaryota</taxon>
        <taxon>Viridiplantae</taxon>
        <taxon>Streptophyta</taxon>
        <taxon>Embryophyta</taxon>
        <taxon>Tracheophyta</taxon>
        <taxon>Spermatophyta</taxon>
        <taxon>Magnoliopsida</taxon>
        <taxon>eudicotyledons</taxon>
        <taxon>Gunneridae</taxon>
        <taxon>Pentapetalae</taxon>
        <taxon>rosids</taxon>
        <taxon>fabids</taxon>
        <taxon>Fabales</taxon>
        <taxon>Fabaceae</taxon>
        <taxon>Papilionoideae</taxon>
        <taxon>50 kb inversion clade</taxon>
        <taxon>NPAAA clade</taxon>
        <taxon>indigoferoid/millettioid clade</taxon>
        <taxon>Phaseoleae</taxon>
        <taxon>Clitoria</taxon>
    </lineage>
</organism>
<dbReference type="InterPro" id="IPR015421">
    <property type="entry name" value="PyrdxlP-dep_Trfase_major"/>
</dbReference>
<keyword evidence="3" id="KW-0032">Aminotransferase</keyword>
<comment type="similarity">
    <text evidence="2">Belongs to the class-I pyridoxal-phosphate-dependent aminotransferase family.</text>
</comment>
<dbReference type="Gene3D" id="3.40.640.10">
    <property type="entry name" value="Type I PLP-dependent aspartate aminotransferase-like (Major domain)"/>
    <property type="match status" value="1"/>
</dbReference>
<evidence type="ECO:0000259" key="6">
    <source>
        <dbReference type="Pfam" id="PF00155"/>
    </source>
</evidence>
<dbReference type="GO" id="GO:0008483">
    <property type="term" value="F:transaminase activity"/>
    <property type="evidence" value="ECO:0007669"/>
    <property type="project" value="UniProtKB-KW"/>
</dbReference>
<dbReference type="PANTHER" id="PTHR46383">
    <property type="entry name" value="ASPARTATE AMINOTRANSFERASE"/>
    <property type="match status" value="1"/>
</dbReference>
<proteinExistence type="inferred from homology"/>
<dbReference type="Proteomes" id="UP001359559">
    <property type="component" value="Unassembled WGS sequence"/>
</dbReference>
<reference evidence="7 8" key="1">
    <citation type="submission" date="2024-01" db="EMBL/GenBank/DDBJ databases">
        <title>The genomes of 5 underutilized Papilionoideae crops provide insights into root nodulation and disease resistance.</title>
        <authorList>
            <person name="Yuan L."/>
        </authorList>
    </citation>
    <scope>NUCLEOTIDE SEQUENCE [LARGE SCALE GENOMIC DNA]</scope>
    <source>
        <strain evidence="7">LY-2023</strain>
        <tissue evidence="7">Leaf</tissue>
    </source>
</reference>
<evidence type="ECO:0000256" key="2">
    <source>
        <dbReference type="ARBA" id="ARBA00007441"/>
    </source>
</evidence>
<evidence type="ECO:0000256" key="3">
    <source>
        <dbReference type="ARBA" id="ARBA00022576"/>
    </source>
</evidence>
<keyword evidence="5" id="KW-0663">Pyridoxal phosphate</keyword>
<accession>A0AAN9PT46</accession>
<dbReference type="PROSITE" id="PS00105">
    <property type="entry name" value="AA_TRANSFER_CLASS_1"/>
    <property type="match status" value="1"/>
</dbReference>
<dbReference type="GO" id="GO:0006520">
    <property type="term" value="P:amino acid metabolic process"/>
    <property type="evidence" value="ECO:0007669"/>
    <property type="project" value="InterPro"/>
</dbReference>